<protein>
    <submittedName>
        <fullName evidence="1">Uncharacterized protein</fullName>
    </submittedName>
</protein>
<keyword evidence="2" id="KW-1185">Reference proteome</keyword>
<comment type="caution">
    <text evidence="1">The sequence shown here is derived from an EMBL/GenBank/DDBJ whole genome shotgun (WGS) entry which is preliminary data.</text>
</comment>
<proteinExistence type="predicted"/>
<dbReference type="EMBL" id="PDOB01000004">
    <property type="protein sequence ID" value="PIL41049.1"/>
    <property type="molecule type" value="Genomic_DNA"/>
</dbReference>
<dbReference type="Proteomes" id="UP000228593">
    <property type="component" value="Unassembled WGS sequence"/>
</dbReference>
<gene>
    <name evidence="1" type="ORF">CR103_04795</name>
</gene>
<reference evidence="1 2" key="1">
    <citation type="submission" date="2017-10" db="EMBL/GenBank/DDBJ databases">
        <title>Massilia psychrophilum sp. nov., a novel purple-pigmented bacterium isolated from Tianshan glacier, Xinjiang Municipality, China.</title>
        <authorList>
            <person name="Wang H."/>
        </authorList>
    </citation>
    <scope>NUCLEOTIDE SEQUENCE [LARGE SCALE GENOMIC DNA]</scope>
    <source>
        <strain evidence="1 2">JCM 30813</strain>
    </source>
</reference>
<name>A0A2G8T4Y7_9BURK</name>
<accession>A0A2G8T4Y7</accession>
<evidence type="ECO:0000313" key="1">
    <source>
        <dbReference type="EMBL" id="PIL41049.1"/>
    </source>
</evidence>
<sequence>MERPDAGGRAALFAPNPQADEALVAAFNNGSGITGFGNHDGTLTVYFENNRFRDAGLTTWASKVFKAYGRMVERMPTVNKLVCDAANLEHIGFIQGTEILVRDMQNLEAWLKRSGAADSMPEQAEIRG</sequence>
<organism evidence="1 2">
    <name type="scientific">Massilia psychrophila</name>
    <dbReference type="NCBI Taxonomy" id="1603353"/>
    <lineage>
        <taxon>Bacteria</taxon>
        <taxon>Pseudomonadati</taxon>
        <taxon>Pseudomonadota</taxon>
        <taxon>Betaproteobacteria</taxon>
        <taxon>Burkholderiales</taxon>
        <taxon>Oxalobacteraceae</taxon>
        <taxon>Telluria group</taxon>
        <taxon>Massilia</taxon>
    </lineage>
</organism>
<dbReference type="AlphaFoldDB" id="A0A2G8T4Y7"/>
<evidence type="ECO:0000313" key="2">
    <source>
        <dbReference type="Proteomes" id="UP000228593"/>
    </source>
</evidence>